<dbReference type="AlphaFoldDB" id="A0AAE9XIW4"/>
<evidence type="ECO:0000313" key="1">
    <source>
        <dbReference type="EMBL" id="WCG38404.1"/>
    </source>
</evidence>
<evidence type="ECO:0000313" key="2">
    <source>
        <dbReference type="Proteomes" id="UP001179483"/>
    </source>
</evidence>
<dbReference type="NCBIfam" id="TIGR01547">
    <property type="entry name" value="phage_term_2"/>
    <property type="match status" value="1"/>
</dbReference>
<gene>
    <name evidence="1" type="ORF">PML80_03525</name>
</gene>
<organism evidence="1 2">
    <name type="scientific">Aerococcus urinaeequi</name>
    <dbReference type="NCBI Taxonomy" id="51665"/>
    <lineage>
        <taxon>Bacteria</taxon>
        <taxon>Bacillati</taxon>
        <taxon>Bacillota</taxon>
        <taxon>Bacilli</taxon>
        <taxon>Lactobacillales</taxon>
        <taxon>Aerococcaceae</taxon>
        <taxon>Aerococcus</taxon>
    </lineage>
</organism>
<dbReference type="EMBL" id="CP116590">
    <property type="protein sequence ID" value="WCG38404.1"/>
    <property type="molecule type" value="Genomic_DNA"/>
</dbReference>
<reference evidence="1" key="1">
    <citation type="submission" date="2023-01" db="EMBL/GenBank/DDBJ databases">
        <title>Oxazolidinone resistance genes in florfenicol resistant enterococci from beef cattle and veal calves at slaughter.</title>
        <authorList>
            <person name="Biggel M."/>
        </authorList>
    </citation>
    <scope>NUCLEOTIDE SEQUENCE</scope>
    <source>
        <strain evidence="1">K79-1</strain>
    </source>
</reference>
<proteinExistence type="predicted"/>
<name>A0AAE9XIW4_9LACT</name>
<dbReference type="InterPro" id="IPR006437">
    <property type="entry name" value="Phage_terminase_lsu"/>
</dbReference>
<dbReference type="Proteomes" id="UP001179483">
    <property type="component" value="Chromosome"/>
</dbReference>
<protein>
    <submittedName>
        <fullName evidence="1">PBSX family phage terminase large subunit</fullName>
    </submittedName>
</protein>
<dbReference type="Gene3D" id="3.40.50.300">
    <property type="entry name" value="P-loop containing nucleotide triphosphate hydrolases"/>
    <property type="match status" value="1"/>
</dbReference>
<dbReference type="Gene3D" id="3.30.420.280">
    <property type="match status" value="1"/>
</dbReference>
<sequence>MTIQFSPKQAENITADIEGVTFELNEGTIRSGKTMSDCFKMARIYAQSPDLNHLVLAYNQEQAFRMFIDGEGFGLMHIFKRNSVLKHDEHGDHLSIMFPTGEKRIYYKGGGKVNAVGAITGMSFGTVSFLEYNLLNPQVIAESFRRTLASGLRFHLGEQNPPAPNHPNLELLEQFKKTGGYRFRHWRPTDNPILTGQRLKEWEMQTKTSEYLYKRDWLGERVMPEGVIYSMFDQEKHVVDKVKGNVVETFFTTDAGQSDATTCAFWAVSFFNGEPHLWRLANYYHSGAETGRVKAMSVYAKEIKIFVEWCYNKYRNYPHWNYFFVDPAAKSLREELTLVDIPTDKADNNSSDKVSSNGTKIEVGIERGQSLLEREQVHFVNTDEYDHYSLIKEFGMYVRNDNGLPVDKNNHACDEFRYGNNYFYKTYVK</sequence>
<dbReference type="InterPro" id="IPR027417">
    <property type="entry name" value="P-loop_NTPase"/>
</dbReference>
<dbReference type="RefSeq" id="WP_271736429.1">
    <property type="nucleotide sequence ID" value="NZ_CP116590.1"/>
</dbReference>
<accession>A0AAE9XIW4</accession>